<evidence type="ECO:0000313" key="1">
    <source>
        <dbReference type="EMBL" id="CAB4154119.1"/>
    </source>
</evidence>
<reference evidence="1" key="1">
    <citation type="submission" date="2020-04" db="EMBL/GenBank/DDBJ databases">
        <authorList>
            <person name="Chiriac C."/>
            <person name="Salcher M."/>
            <person name="Ghai R."/>
            <person name="Kavagutti S V."/>
        </authorList>
    </citation>
    <scope>NUCLEOTIDE SEQUENCE</scope>
</reference>
<protein>
    <submittedName>
        <fullName evidence="1">Uncharacterized protein</fullName>
    </submittedName>
</protein>
<gene>
    <name evidence="1" type="ORF">UFOVP633_9</name>
</gene>
<accession>A0A6J5N5L2</accession>
<proteinExistence type="predicted"/>
<name>A0A6J5N5L2_9CAUD</name>
<organism evidence="1">
    <name type="scientific">uncultured Caudovirales phage</name>
    <dbReference type="NCBI Taxonomy" id="2100421"/>
    <lineage>
        <taxon>Viruses</taxon>
        <taxon>Duplodnaviria</taxon>
        <taxon>Heunggongvirae</taxon>
        <taxon>Uroviricota</taxon>
        <taxon>Caudoviricetes</taxon>
        <taxon>Peduoviridae</taxon>
        <taxon>Maltschvirus</taxon>
        <taxon>Maltschvirus maltsch</taxon>
    </lineage>
</organism>
<sequence>MSKIKIGRYIIHRDNEGDDLYYVLIETYEKRYFFSKPVKQYHLVDVNGKRLKYDGTDEQMRGFETLGGAVKFVRRIMS</sequence>
<dbReference type="EMBL" id="LR796610">
    <property type="protein sequence ID" value="CAB4154119.1"/>
    <property type="molecule type" value="Genomic_DNA"/>
</dbReference>